<evidence type="ECO:0008006" key="4">
    <source>
        <dbReference type="Google" id="ProtNLM"/>
    </source>
</evidence>
<evidence type="ECO:0000313" key="3">
    <source>
        <dbReference type="Proteomes" id="UP001630127"/>
    </source>
</evidence>
<name>A0ABD2Z212_9GENT</name>
<dbReference type="Proteomes" id="UP001630127">
    <property type="component" value="Unassembled WGS sequence"/>
</dbReference>
<dbReference type="InterPro" id="IPR052929">
    <property type="entry name" value="RNase_H-like_EbsB-rel"/>
</dbReference>
<evidence type="ECO:0000313" key="2">
    <source>
        <dbReference type="EMBL" id="KAL3513539.1"/>
    </source>
</evidence>
<organism evidence="2 3">
    <name type="scientific">Cinchona calisaya</name>
    <dbReference type="NCBI Taxonomy" id="153742"/>
    <lineage>
        <taxon>Eukaryota</taxon>
        <taxon>Viridiplantae</taxon>
        <taxon>Streptophyta</taxon>
        <taxon>Embryophyta</taxon>
        <taxon>Tracheophyta</taxon>
        <taxon>Spermatophyta</taxon>
        <taxon>Magnoliopsida</taxon>
        <taxon>eudicotyledons</taxon>
        <taxon>Gunneridae</taxon>
        <taxon>Pentapetalae</taxon>
        <taxon>asterids</taxon>
        <taxon>lamiids</taxon>
        <taxon>Gentianales</taxon>
        <taxon>Rubiaceae</taxon>
        <taxon>Cinchonoideae</taxon>
        <taxon>Cinchoneae</taxon>
        <taxon>Cinchona</taxon>
    </lineage>
</organism>
<comment type="caution">
    <text evidence="2">The sequence shown here is derived from an EMBL/GenBank/DDBJ whole genome shotgun (WGS) entry which is preliminary data.</text>
</comment>
<dbReference type="EMBL" id="JBJUIK010000011">
    <property type="protein sequence ID" value="KAL3513539.1"/>
    <property type="molecule type" value="Genomic_DNA"/>
</dbReference>
<sequence>MIHLSSSTNGQLMALLPTLVCWHVRVIQNDCLCNNRSISTFTTFNKIIGFSMDICNIHHLLHDYGHPFVCSIPCKVIHKPRPTLHWTKSQPGILKLNVDGSFISNPGHVGNGGIVRNSSGALIKAFFSLFWYCIELDF</sequence>
<keyword evidence="1" id="KW-0732">Signal</keyword>
<dbReference type="PANTHER" id="PTHR47074">
    <property type="entry name" value="BNAC02G40300D PROTEIN"/>
    <property type="match status" value="1"/>
</dbReference>
<proteinExistence type="predicted"/>
<evidence type="ECO:0000256" key="1">
    <source>
        <dbReference type="SAM" id="SignalP"/>
    </source>
</evidence>
<dbReference type="PANTHER" id="PTHR47074:SF73">
    <property type="entry name" value="OS04G0448401 PROTEIN"/>
    <property type="match status" value="1"/>
</dbReference>
<protein>
    <recommendedName>
        <fullName evidence="4">RNase H type-1 domain-containing protein</fullName>
    </recommendedName>
</protein>
<feature type="signal peptide" evidence="1">
    <location>
        <begin position="1"/>
        <end position="21"/>
    </location>
</feature>
<keyword evidence="3" id="KW-1185">Reference proteome</keyword>
<feature type="chain" id="PRO_5044867154" description="RNase H type-1 domain-containing protein" evidence="1">
    <location>
        <begin position="22"/>
        <end position="138"/>
    </location>
</feature>
<gene>
    <name evidence="2" type="ORF">ACH5RR_026256</name>
</gene>
<accession>A0ABD2Z212</accession>
<dbReference type="AlphaFoldDB" id="A0ABD2Z212"/>
<reference evidence="2 3" key="1">
    <citation type="submission" date="2024-11" db="EMBL/GenBank/DDBJ databases">
        <title>A near-complete genome assembly of Cinchona calisaya.</title>
        <authorList>
            <person name="Lian D.C."/>
            <person name="Zhao X.W."/>
            <person name="Wei L."/>
        </authorList>
    </citation>
    <scope>NUCLEOTIDE SEQUENCE [LARGE SCALE GENOMIC DNA]</scope>
    <source>
        <tissue evidence="2">Nenye</tissue>
    </source>
</reference>